<organism evidence="2 3">
    <name type="scientific">Flavobacterium hydrocarbonoxydans</name>
    <dbReference type="NCBI Taxonomy" id="2683249"/>
    <lineage>
        <taxon>Bacteria</taxon>
        <taxon>Pseudomonadati</taxon>
        <taxon>Bacteroidota</taxon>
        <taxon>Flavobacteriia</taxon>
        <taxon>Flavobacteriales</taxon>
        <taxon>Flavobacteriaceae</taxon>
        <taxon>Flavobacterium</taxon>
    </lineage>
</organism>
<evidence type="ECO:0000313" key="2">
    <source>
        <dbReference type="EMBL" id="MWB93951.1"/>
    </source>
</evidence>
<feature type="transmembrane region" description="Helical" evidence="1">
    <location>
        <begin position="135"/>
        <end position="153"/>
    </location>
</feature>
<keyword evidence="1" id="KW-0812">Transmembrane</keyword>
<reference evidence="2 3" key="1">
    <citation type="submission" date="2019-12" db="EMBL/GenBank/DDBJ databases">
        <authorList>
            <person name="Kim Y.S."/>
        </authorList>
    </citation>
    <scope>NUCLEOTIDE SEQUENCE [LARGE SCALE GENOMIC DNA]</scope>
    <source>
        <strain evidence="2 3">GA093</strain>
    </source>
</reference>
<proteinExistence type="predicted"/>
<accession>A0A6I4NIG5</accession>
<feature type="transmembrane region" description="Helical" evidence="1">
    <location>
        <begin position="12"/>
        <end position="30"/>
    </location>
</feature>
<keyword evidence="1" id="KW-1133">Transmembrane helix</keyword>
<gene>
    <name evidence="2" type="ORF">GON26_06225</name>
</gene>
<dbReference type="EMBL" id="WSTB01000003">
    <property type="protein sequence ID" value="MWB93951.1"/>
    <property type="molecule type" value="Genomic_DNA"/>
</dbReference>
<evidence type="ECO:0000313" key="3">
    <source>
        <dbReference type="Proteomes" id="UP000471501"/>
    </source>
</evidence>
<dbReference type="Proteomes" id="UP000471501">
    <property type="component" value="Unassembled WGS sequence"/>
</dbReference>
<name>A0A6I4NIG5_9FLAO</name>
<feature type="transmembrane region" description="Helical" evidence="1">
    <location>
        <begin position="165"/>
        <end position="189"/>
    </location>
</feature>
<protein>
    <submittedName>
        <fullName evidence="2">Uncharacterized protein</fullName>
    </submittedName>
</protein>
<dbReference type="PROSITE" id="PS51257">
    <property type="entry name" value="PROKAR_LIPOPROTEIN"/>
    <property type="match status" value="1"/>
</dbReference>
<dbReference type="AlphaFoldDB" id="A0A6I4NIG5"/>
<evidence type="ECO:0000256" key="1">
    <source>
        <dbReference type="SAM" id="Phobius"/>
    </source>
</evidence>
<dbReference type="RefSeq" id="WP_160373877.1">
    <property type="nucleotide sequence ID" value="NZ_WSTB01000003.1"/>
</dbReference>
<sequence length="195" mass="22976">MNYNLNKKKKEYIHYTIIATFIGIACIFLQDNIDVKKFNVSTKILAKEPFFTKSGGPKNKKYWVELSFKNVDTTFKINESDYKYLSIEDFKVEVKTNDTLTISSINNVIYHLRKNDKDYLNFKRARKYENGKASLVAYMYAILVLFTLSIFLLNKKPRIRVFDKIYSINIDFLFLSIIFINIILIGALFGDEYFK</sequence>
<keyword evidence="3" id="KW-1185">Reference proteome</keyword>
<comment type="caution">
    <text evidence="2">The sequence shown here is derived from an EMBL/GenBank/DDBJ whole genome shotgun (WGS) entry which is preliminary data.</text>
</comment>
<keyword evidence="1" id="KW-0472">Membrane</keyword>